<dbReference type="InterPro" id="IPR036661">
    <property type="entry name" value="Luciferase-like_sf"/>
</dbReference>
<dbReference type="GO" id="GO:0016705">
    <property type="term" value="F:oxidoreductase activity, acting on paired donors, with incorporation or reduction of molecular oxygen"/>
    <property type="evidence" value="ECO:0007669"/>
    <property type="project" value="InterPro"/>
</dbReference>
<name>D9WU78_9ACTN</name>
<proteinExistence type="predicted"/>
<keyword evidence="2" id="KW-1185">Reference proteome</keyword>
<dbReference type="Gene3D" id="3.20.20.30">
    <property type="entry name" value="Luciferase-like domain"/>
    <property type="match status" value="1"/>
</dbReference>
<evidence type="ECO:0000313" key="2">
    <source>
        <dbReference type="Proteomes" id="UP000003963"/>
    </source>
</evidence>
<dbReference type="AlphaFoldDB" id="D9WU78"/>
<dbReference type="EMBL" id="GG657754">
    <property type="protein sequence ID" value="EFL24313.1"/>
    <property type="molecule type" value="Genomic_DNA"/>
</dbReference>
<sequence length="114" mass="12082">MPTLTRAAEGAGRPAPRVVAFLLVGVTREPEARRTELSERFTQVQRIPSYRAVLDREGASGPADTAVLGEEAAVERALRALAEAGATELIASPVGTPDEQSRTKELLAALSSRT</sequence>
<dbReference type="Proteomes" id="UP000003963">
    <property type="component" value="Unassembled WGS sequence"/>
</dbReference>
<dbReference type="STRING" id="457427.SSOG_04027"/>
<dbReference type="SUPFAM" id="SSF51679">
    <property type="entry name" value="Bacterial luciferase-like"/>
    <property type="match status" value="1"/>
</dbReference>
<protein>
    <submittedName>
        <fullName evidence="1">F420-dependent oxidoreductase</fullName>
    </submittedName>
</protein>
<reference evidence="1 2" key="1">
    <citation type="submission" date="2009-02" db="EMBL/GenBank/DDBJ databases">
        <title>Annotation of Streptomyces hygroscopicus strain ATCC 53653.</title>
        <authorList>
            <consortium name="The Broad Institute Genome Sequencing Platform"/>
            <consortium name="Broad Institute Microbial Sequencing Center"/>
            <person name="Fischbach M."/>
            <person name="Godfrey P."/>
            <person name="Ward D."/>
            <person name="Young S."/>
            <person name="Zeng Q."/>
            <person name="Koehrsen M."/>
            <person name="Alvarado L."/>
            <person name="Berlin A.M."/>
            <person name="Bochicchio J."/>
            <person name="Borenstein D."/>
            <person name="Chapman S.B."/>
            <person name="Chen Z."/>
            <person name="Engels R."/>
            <person name="Freedman E."/>
            <person name="Gellesch M."/>
            <person name="Goldberg J."/>
            <person name="Griggs A."/>
            <person name="Gujja S."/>
            <person name="Heilman E.R."/>
            <person name="Heiman D.I."/>
            <person name="Hepburn T.A."/>
            <person name="Howarth C."/>
            <person name="Jen D."/>
            <person name="Larson L."/>
            <person name="Lewis B."/>
            <person name="Mehta T."/>
            <person name="Park D."/>
            <person name="Pearson M."/>
            <person name="Richards J."/>
            <person name="Roberts A."/>
            <person name="Saif S."/>
            <person name="Shea T.D."/>
            <person name="Shenoy N."/>
            <person name="Sisk P."/>
            <person name="Stolte C."/>
            <person name="Sykes S.N."/>
            <person name="Thomson T."/>
            <person name="Walk T."/>
            <person name="White J."/>
            <person name="Yandava C."/>
            <person name="Straight P."/>
            <person name="Clardy J."/>
            <person name="Hung D."/>
            <person name="Kolter R."/>
            <person name="Mekalanos J."/>
            <person name="Walker S."/>
            <person name="Walsh C.T."/>
            <person name="Wieland-Brown L.C."/>
            <person name="Haas B."/>
            <person name="Nusbaum C."/>
            <person name="Birren B."/>
        </authorList>
    </citation>
    <scope>NUCLEOTIDE SEQUENCE [LARGE SCALE GENOMIC DNA]</scope>
    <source>
        <strain evidence="1 2">ATCC 53653</strain>
    </source>
</reference>
<organism evidence="1 2">
    <name type="scientific">Streptomyces himastatinicus ATCC 53653</name>
    <dbReference type="NCBI Taxonomy" id="457427"/>
    <lineage>
        <taxon>Bacteria</taxon>
        <taxon>Bacillati</taxon>
        <taxon>Actinomycetota</taxon>
        <taxon>Actinomycetes</taxon>
        <taxon>Kitasatosporales</taxon>
        <taxon>Streptomycetaceae</taxon>
        <taxon>Streptomyces</taxon>
        <taxon>Streptomyces violaceusniger group</taxon>
    </lineage>
</organism>
<evidence type="ECO:0000313" key="1">
    <source>
        <dbReference type="EMBL" id="EFL24313.1"/>
    </source>
</evidence>
<gene>
    <name evidence="1" type="ORF">SSOG_04027</name>
</gene>
<accession>D9WU78</accession>
<dbReference type="HOGENOM" id="CLU_2119749_0_0_11"/>